<dbReference type="AlphaFoldDB" id="A0A8R1DV80"/>
<evidence type="ECO:0000313" key="3">
    <source>
        <dbReference type="Proteomes" id="UP000005237"/>
    </source>
</evidence>
<protein>
    <submittedName>
        <fullName evidence="2">Uncharacterized protein</fullName>
    </submittedName>
</protein>
<feature type="transmembrane region" description="Helical" evidence="1">
    <location>
        <begin position="226"/>
        <end position="252"/>
    </location>
</feature>
<keyword evidence="3" id="KW-1185">Reference proteome</keyword>
<accession>A0A8R1DV80</accession>
<reference evidence="2" key="2">
    <citation type="submission" date="2022-06" db="UniProtKB">
        <authorList>
            <consortium name="EnsemblMetazoa"/>
        </authorList>
    </citation>
    <scope>IDENTIFICATION</scope>
    <source>
        <strain evidence="2">DF5081</strain>
    </source>
</reference>
<sequence length="294" mass="34240">MNNRRVDIKKYKQKLDSRLGIVLLLCLITITVILGIYGGMHSSVHDELTTYVNRTHQIASELKNAMDENYPKENQTNVDKHGRVWMTVEELEDYAYLIEKTNSTLWSLFWWNLILSIVLLPIVLAVHLEWIAGNGAKMAYRIVLLIGLLFCIAQFLYLVHPIFWGAVRFPGMLDRLFLEAYPRDQYQINGIQDRFACEFKPHETLVQLDLQQPCIPKMKNSLLPTYSTLLLIFIDIFPFLFGLFIYAWSAWIKNSGVVKTARQRVELNNSRRVQFPTQNVYTPPSRNTKLVELE</sequence>
<feature type="transmembrane region" description="Helical" evidence="1">
    <location>
        <begin position="142"/>
        <end position="167"/>
    </location>
</feature>
<organism evidence="2 3">
    <name type="scientific">Caenorhabditis japonica</name>
    <dbReference type="NCBI Taxonomy" id="281687"/>
    <lineage>
        <taxon>Eukaryota</taxon>
        <taxon>Metazoa</taxon>
        <taxon>Ecdysozoa</taxon>
        <taxon>Nematoda</taxon>
        <taxon>Chromadorea</taxon>
        <taxon>Rhabditida</taxon>
        <taxon>Rhabditina</taxon>
        <taxon>Rhabditomorpha</taxon>
        <taxon>Rhabditoidea</taxon>
        <taxon>Rhabditidae</taxon>
        <taxon>Peloderinae</taxon>
        <taxon>Caenorhabditis</taxon>
    </lineage>
</organism>
<keyword evidence="1" id="KW-0812">Transmembrane</keyword>
<proteinExistence type="predicted"/>
<keyword evidence="1" id="KW-0472">Membrane</keyword>
<reference evidence="3" key="1">
    <citation type="submission" date="2010-08" db="EMBL/GenBank/DDBJ databases">
        <authorList>
            <consortium name="Caenorhabditis japonica Sequencing Consortium"/>
            <person name="Wilson R.K."/>
        </authorList>
    </citation>
    <scope>NUCLEOTIDE SEQUENCE [LARGE SCALE GENOMIC DNA]</scope>
    <source>
        <strain evidence="3">DF5081</strain>
    </source>
</reference>
<feature type="transmembrane region" description="Helical" evidence="1">
    <location>
        <begin position="109"/>
        <end position="130"/>
    </location>
</feature>
<evidence type="ECO:0000313" key="2">
    <source>
        <dbReference type="EnsemblMetazoa" id="CJA12461a.1"/>
    </source>
</evidence>
<dbReference type="EnsemblMetazoa" id="CJA12461a.1">
    <property type="protein sequence ID" value="CJA12461a.1"/>
    <property type="gene ID" value="WBGene00131665"/>
</dbReference>
<dbReference type="Proteomes" id="UP000005237">
    <property type="component" value="Unassembled WGS sequence"/>
</dbReference>
<keyword evidence="1" id="KW-1133">Transmembrane helix</keyword>
<evidence type="ECO:0000256" key="1">
    <source>
        <dbReference type="SAM" id="Phobius"/>
    </source>
</evidence>
<name>A0A8R1DV80_CAEJA</name>
<feature type="transmembrane region" description="Helical" evidence="1">
    <location>
        <begin position="21"/>
        <end position="40"/>
    </location>
</feature>